<dbReference type="EMBL" id="LGUV01000234">
    <property type="protein sequence ID" value="KOG49979.1"/>
    <property type="molecule type" value="Genomic_DNA"/>
</dbReference>
<gene>
    <name evidence="1" type="ORF">ADK75_18740</name>
</gene>
<proteinExistence type="predicted"/>
<sequence length="66" mass="7377">MAAIRTVASWRTAALEAVDPTRDRVALTVVDWVEVRRPAAARAALVAVARLVDLSVMVQRIPRRRR</sequence>
<reference evidence="2" key="1">
    <citation type="submission" date="2015-07" db="EMBL/GenBank/DDBJ databases">
        <authorList>
            <consortium name="Consortium for Microbial Forensics and Genomics (microFORGE)"/>
            <person name="Knight B.M."/>
            <person name="Roberts D.P."/>
            <person name="Lin D."/>
            <person name="Hari K."/>
            <person name="Fletcher J."/>
            <person name="Melcher U."/>
            <person name="Blagden T."/>
            <person name="Winegar R.A."/>
        </authorList>
    </citation>
    <scope>NUCLEOTIDE SEQUENCE [LARGE SCALE GENOMIC DNA]</scope>
    <source>
        <strain evidence="2">NRRL B-1447</strain>
    </source>
</reference>
<dbReference type="PATRIC" id="fig|1961.12.peg.4261"/>
<comment type="caution">
    <text evidence="1">The sequence shown here is derived from an EMBL/GenBank/DDBJ whole genome shotgun (WGS) entry which is preliminary data.</text>
</comment>
<protein>
    <submittedName>
        <fullName evidence="1">Uncharacterized protein</fullName>
    </submittedName>
</protein>
<name>A0A0L8MHW1_STRVG</name>
<dbReference type="Proteomes" id="UP000037084">
    <property type="component" value="Unassembled WGS sequence"/>
</dbReference>
<evidence type="ECO:0000313" key="1">
    <source>
        <dbReference type="EMBL" id="KOG49979.1"/>
    </source>
</evidence>
<dbReference type="AlphaFoldDB" id="A0A0L8MHW1"/>
<accession>A0A0L8MHW1</accession>
<evidence type="ECO:0000313" key="2">
    <source>
        <dbReference type="Proteomes" id="UP000037084"/>
    </source>
</evidence>
<organism evidence="1 2">
    <name type="scientific">Streptomyces virginiae</name>
    <name type="common">Streptomyces cinnamonensis</name>
    <dbReference type="NCBI Taxonomy" id="1961"/>
    <lineage>
        <taxon>Bacteria</taxon>
        <taxon>Bacillati</taxon>
        <taxon>Actinomycetota</taxon>
        <taxon>Actinomycetes</taxon>
        <taxon>Kitasatosporales</taxon>
        <taxon>Streptomycetaceae</taxon>
        <taxon>Streptomyces</taxon>
    </lineage>
</organism>